<organism evidence="2 3">
    <name type="scientific">Cinchona calisaya</name>
    <dbReference type="NCBI Taxonomy" id="153742"/>
    <lineage>
        <taxon>Eukaryota</taxon>
        <taxon>Viridiplantae</taxon>
        <taxon>Streptophyta</taxon>
        <taxon>Embryophyta</taxon>
        <taxon>Tracheophyta</taxon>
        <taxon>Spermatophyta</taxon>
        <taxon>Magnoliopsida</taxon>
        <taxon>eudicotyledons</taxon>
        <taxon>Gunneridae</taxon>
        <taxon>Pentapetalae</taxon>
        <taxon>asterids</taxon>
        <taxon>lamiids</taxon>
        <taxon>Gentianales</taxon>
        <taxon>Rubiaceae</taxon>
        <taxon>Cinchonoideae</taxon>
        <taxon>Cinchoneae</taxon>
        <taxon>Cinchona</taxon>
    </lineage>
</organism>
<dbReference type="InterPro" id="IPR044730">
    <property type="entry name" value="RNase_H-like_dom_plant"/>
</dbReference>
<dbReference type="Proteomes" id="UP001630127">
    <property type="component" value="Unassembled WGS sequence"/>
</dbReference>
<dbReference type="InterPro" id="IPR036397">
    <property type="entry name" value="RNaseH_sf"/>
</dbReference>
<dbReference type="PROSITE" id="PS50879">
    <property type="entry name" value="RNASE_H_1"/>
    <property type="match status" value="1"/>
</dbReference>
<evidence type="ECO:0000259" key="1">
    <source>
        <dbReference type="PROSITE" id="PS50879"/>
    </source>
</evidence>
<feature type="domain" description="RNase H type-1" evidence="1">
    <location>
        <begin position="13"/>
        <end position="113"/>
    </location>
</feature>
<reference evidence="2 3" key="1">
    <citation type="submission" date="2024-11" db="EMBL/GenBank/DDBJ databases">
        <title>A near-complete genome assembly of Cinchona calisaya.</title>
        <authorList>
            <person name="Lian D.C."/>
            <person name="Zhao X.W."/>
            <person name="Wei L."/>
        </authorList>
    </citation>
    <scope>NUCLEOTIDE SEQUENCE [LARGE SCALE GENOMIC DNA]</scope>
    <source>
        <tissue evidence="2">Nenye</tissue>
    </source>
</reference>
<dbReference type="Gene3D" id="3.30.420.10">
    <property type="entry name" value="Ribonuclease H-like superfamily/Ribonuclease H"/>
    <property type="match status" value="1"/>
</dbReference>
<dbReference type="CDD" id="cd06222">
    <property type="entry name" value="RNase_H_like"/>
    <property type="match status" value="1"/>
</dbReference>
<gene>
    <name evidence="2" type="ORF">ACH5RR_015655</name>
</gene>
<protein>
    <recommendedName>
        <fullName evidence="1">RNase H type-1 domain-containing protein</fullName>
    </recommendedName>
</protein>
<dbReference type="Pfam" id="PF13456">
    <property type="entry name" value="RVT_3"/>
    <property type="match status" value="1"/>
</dbReference>
<feature type="non-terminal residue" evidence="2">
    <location>
        <position position="1"/>
    </location>
</feature>
<keyword evidence="3" id="KW-1185">Reference proteome</keyword>
<evidence type="ECO:0000313" key="2">
    <source>
        <dbReference type="EMBL" id="KAL3522821.1"/>
    </source>
</evidence>
<dbReference type="SUPFAM" id="SSF53098">
    <property type="entry name" value="Ribonuclease H-like"/>
    <property type="match status" value="1"/>
</dbReference>
<comment type="caution">
    <text evidence="2">The sequence shown here is derived from an EMBL/GenBank/DDBJ whole genome shotgun (WGS) entry which is preliminary data.</text>
</comment>
<dbReference type="AlphaFoldDB" id="A0ABD2ZVP2"/>
<dbReference type="EMBL" id="JBJUIK010000007">
    <property type="protein sequence ID" value="KAL3522821.1"/>
    <property type="molecule type" value="Genomic_DNA"/>
</dbReference>
<dbReference type="InterPro" id="IPR053151">
    <property type="entry name" value="RNase_H-like"/>
</dbReference>
<sequence length="113" mass="12457">GTKITLVSWSAPPINYFKLNIDGVSRGNPGLAAGGGAIKDLNGKLIVALSSFYDGIHSNLFVELMALLERIQLCQMLELQKVVIEIDSMMALNMITKKVKSPWQLDRLTQLIQ</sequence>
<evidence type="ECO:0000313" key="3">
    <source>
        <dbReference type="Proteomes" id="UP001630127"/>
    </source>
</evidence>
<dbReference type="InterPro" id="IPR012337">
    <property type="entry name" value="RNaseH-like_sf"/>
</dbReference>
<accession>A0ABD2ZVP2</accession>
<proteinExistence type="predicted"/>
<dbReference type="PANTHER" id="PTHR47723">
    <property type="entry name" value="OS05G0353850 PROTEIN"/>
    <property type="match status" value="1"/>
</dbReference>
<dbReference type="PANTHER" id="PTHR47723:SF19">
    <property type="entry name" value="POLYNUCLEOTIDYL TRANSFERASE, RIBONUCLEASE H-LIKE SUPERFAMILY PROTEIN"/>
    <property type="match status" value="1"/>
</dbReference>
<name>A0ABD2ZVP2_9GENT</name>
<dbReference type="InterPro" id="IPR002156">
    <property type="entry name" value="RNaseH_domain"/>
</dbReference>